<gene>
    <name evidence="2" type="ORF">GCM10012286_45270</name>
</gene>
<evidence type="ECO:0000313" key="2">
    <source>
        <dbReference type="EMBL" id="GGO48805.1"/>
    </source>
</evidence>
<protein>
    <recommendedName>
        <fullName evidence="4">Acyl carrier protein</fullName>
    </recommendedName>
</protein>
<sequence>MRLRIPAARLTATAALALATIAVGTAPAHGADTPGTPSDPPPGDFTVTLSTTPTATDYAHRTVDLTGTVTRADGTPVAEAPVKLGKDVLYNTWNPWGDPIDPTEREHLDLGTVRTDDKGQFTLPSVRADRWQDKGSLFLAPRHQVEFQASYDPGDPDDNYFFYASTRVRVQPVASALTYKVNKTKVRAGDTLVVKGKVTWPTGHGPVAGTRVLLRTYFESEYNAQTTTDARGNFTVRAKIRGYDKEFVLFSAPKDYYVAGASKDLPVKNVTTP</sequence>
<evidence type="ECO:0000256" key="1">
    <source>
        <dbReference type="SAM" id="SignalP"/>
    </source>
</evidence>
<organism evidence="2 3">
    <name type="scientific">Streptomyces lasiicapitis</name>
    <dbReference type="NCBI Taxonomy" id="1923961"/>
    <lineage>
        <taxon>Bacteria</taxon>
        <taxon>Bacillati</taxon>
        <taxon>Actinomycetota</taxon>
        <taxon>Actinomycetes</taxon>
        <taxon>Kitasatosporales</taxon>
        <taxon>Streptomycetaceae</taxon>
        <taxon>Streptomyces</taxon>
    </lineage>
</organism>
<comment type="caution">
    <text evidence="2">The sequence shown here is derived from an EMBL/GenBank/DDBJ whole genome shotgun (WGS) entry which is preliminary data.</text>
</comment>
<keyword evidence="3" id="KW-1185">Reference proteome</keyword>
<dbReference type="EMBL" id="BMNG01000010">
    <property type="protein sequence ID" value="GGO48805.1"/>
    <property type="molecule type" value="Genomic_DNA"/>
</dbReference>
<keyword evidence="1" id="KW-0732">Signal</keyword>
<accession>A0ABQ2MAE4</accession>
<name>A0ABQ2MAE4_9ACTN</name>
<reference evidence="3" key="1">
    <citation type="journal article" date="2019" name="Int. J. Syst. Evol. Microbiol.">
        <title>The Global Catalogue of Microorganisms (GCM) 10K type strain sequencing project: providing services to taxonomists for standard genome sequencing and annotation.</title>
        <authorList>
            <consortium name="The Broad Institute Genomics Platform"/>
            <consortium name="The Broad Institute Genome Sequencing Center for Infectious Disease"/>
            <person name="Wu L."/>
            <person name="Ma J."/>
        </authorList>
    </citation>
    <scope>NUCLEOTIDE SEQUENCE [LARGE SCALE GENOMIC DNA]</scope>
    <source>
        <strain evidence="3">CGMCC 4.7349</strain>
    </source>
</reference>
<dbReference type="RefSeq" id="WP_189175395.1">
    <property type="nucleotide sequence ID" value="NZ_BMNG01000010.1"/>
</dbReference>
<feature type="chain" id="PRO_5046259067" description="Acyl carrier protein" evidence="1">
    <location>
        <begin position="31"/>
        <end position="273"/>
    </location>
</feature>
<dbReference type="Proteomes" id="UP000656881">
    <property type="component" value="Unassembled WGS sequence"/>
</dbReference>
<feature type="signal peptide" evidence="1">
    <location>
        <begin position="1"/>
        <end position="30"/>
    </location>
</feature>
<proteinExistence type="predicted"/>
<evidence type="ECO:0000313" key="3">
    <source>
        <dbReference type="Proteomes" id="UP000656881"/>
    </source>
</evidence>
<evidence type="ECO:0008006" key="4">
    <source>
        <dbReference type="Google" id="ProtNLM"/>
    </source>
</evidence>